<sequence>MISQIPRLESLAALVNLDKTSPVPLYFQVAQQFEAAIAGGMLPPGTQLDNEIELADQLAVSRPTMRKAMELLVDKGLIVRRRGVGTRVVQSQVRRPLELSSLYDDLKSSGQEPTTTVLSNTVEPASAAVAEALGLAEGAPVIAIERVRMARDQPLARMRNYLPALLLEVRTDALERHGLYELIRTAGIRLHAATQTVGARNATAAEARLLGESRGAAVLTMERIAYDDSGTAVEYGTHIYAAARYSFQMNLLMGDR</sequence>
<evidence type="ECO:0000259" key="4">
    <source>
        <dbReference type="PROSITE" id="PS50949"/>
    </source>
</evidence>
<dbReference type="PRINTS" id="PR00035">
    <property type="entry name" value="HTHGNTR"/>
</dbReference>
<dbReference type="PANTHER" id="PTHR44846">
    <property type="entry name" value="MANNOSYL-D-GLYCERATE TRANSPORT/METABOLISM SYSTEM REPRESSOR MNGR-RELATED"/>
    <property type="match status" value="1"/>
</dbReference>
<dbReference type="InterPro" id="IPR011663">
    <property type="entry name" value="UTRA"/>
</dbReference>
<dbReference type="InterPro" id="IPR050679">
    <property type="entry name" value="Bact_HTH_transcr_reg"/>
</dbReference>
<dbReference type="SMART" id="SM00345">
    <property type="entry name" value="HTH_GNTR"/>
    <property type="match status" value="1"/>
</dbReference>
<name>A0ABV5RVE0_9ACTN</name>
<dbReference type="InterPro" id="IPR028978">
    <property type="entry name" value="Chorismate_lyase_/UTRA_dom_sf"/>
</dbReference>
<proteinExistence type="predicted"/>
<dbReference type="InterPro" id="IPR000524">
    <property type="entry name" value="Tscrpt_reg_HTH_GntR"/>
</dbReference>
<dbReference type="InterPro" id="IPR036388">
    <property type="entry name" value="WH-like_DNA-bd_sf"/>
</dbReference>
<dbReference type="Gene3D" id="3.40.1410.10">
    <property type="entry name" value="Chorismate lyase-like"/>
    <property type="match status" value="1"/>
</dbReference>
<feature type="domain" description="HTH gntR-type" evidence="4">
    <location>
        <begin position="23"/>
        <end position="91"/>
    </location>
</feature>
<dbReference type="Gene3D" id="1.10.10.10">
    <property type="entry name" value="Winged helix-like DNA-binding domain superfamily/Winged helix DNA-binding domain"/>
    <property type="match status" value="1"/>
</dbReference>
<dbReference type="PANTHER" id="PTHR44846:SF17">
    <property type="entry name" value="GNTR-FAMILY TRANSCRIPTIONAL REGULATOR"/>
    <property type="match status" value="1"/>
</dbReference>
<keyword evidence="2" id="KW-0238">DNA-binding</keyword>
<dbReference type="SMART" id="SM00866">
    <property type="entry name" value="UTRA"/>
    <property type="match status" value="1"/>
</dbReference>
<evidence type="ECO:0000256" key="1">
    <source>
        <dbReference type="ARBA" id="ARBA00023015"/>
    </source>
</evidence>
<dbReference type="RefSeq" id="WP_344991085.1">
    <property type="nucleotide sequence ID" value="NZ_BAAAXV010000005.1"/>
</dbReference>
<dbReference type="Proteomes" id="UP001589532">
    <property type="component" value="Unassembled WGS sequence"/>
</dbReference>
<organism evidence="5 6">
    <name type="scientific">Nonomuraea helvata</name>
    <dbReference type="NCBI Taxonomy" id="37484"/>
    <lineage>
        <taxon>Bacteria</taxon>
        <taxon>Bacillati</taxon>
        <taxon>Actinomycetota</taxon>
        <taxon>Actinomycetes</taxon>
        <taxon>Streptosporangiales</taxon>
        <taxon>Streptosporangiaceae</taxon>
        <taxon>Nonomuraea</taxon>
    </lineage>
</organism>
<accession>A0ABV5RVE0</accession>
<dbReference type="SUPFAM" id="SSF64288">
    <property type="entry name" value="Chorismate lyase-like"/>
    <property type="match status" value="1"/>
</dbReference>
<dbReference type="Pfam" id="PF00392">
    <property type="entry name" value="GntR"/>
    <property type="match status" value="1"/>
</dbReference>
<evidence type="ECO:0000313" key="5">
    <source>
        <dbReference type="EMBL" id="MFB9623384.1"/>
    </source>
</evidence>
<dbReference type="Pfam" id="PF07702">
    <property type="entry name" value="UTRA"/>
    <property type="match status" value="1"/>
</dbReference>
<keyword evidence="3" id="KW-0804">Transcription</keyword>
<dbReference type="InterPro" id="IPR036390">
    <property type="entry name" value="WH_DNA-bd_sf"/>
</dbReference>
<reference evidence="5 6" key="1">
    <citation type="submission" date="2024-09" db="EMBL/GenBank/DDBJ databases">
        <authorList>
            <person name="Sun Q."/>
            <person name="Mori K."/>
        </authorList>
    </citation>
    <scope>NUCLEOTIDE SEQUENCE [LARGE SCALE GENOMIC DNA]</scope>
    <source>
        <strain evidence="5 6">JCM 3143</strain>
    </source>
</reference>
<dbReference type="CDD" id="cd07377">
    <property type="entry name" value="WHTH_GntR"/>
    <property type="match status" value="1"/>
</dbReference>
<protein>
    <submittedName>
        <fullName evidence="5">GntR family transcriptional regulator</fullName>
    </submittedName>
</protein>
<dbReference type="SUPFAM" id="SSF46785">
    <property type="entry name" value="Winged helix' DNA-binding domain"/>
    <property type="match status" value="1"/>
</dbReference>
<keyword evidence="1" id="KW-0805">Transcription regulation</keyword>
<dbReference type="EMBL" id="JBHMBW010000006">
    <property type="protein sequence ID" value="MFB9623384.1"/>
    <property type="molecule type" value="Genomic_DNA"/>
</dbReference>
<keyword evidence="6" id="KW-1185">Reference proteome</keyword>
<comment type="caution">
    <text evidence="5">The sequence shown here is derived from an EMBL/GenBank/DDBJ whole genome shotgun (WGS) entry which is preliminary data.</text>
</comment>
<gene>
    <name evidence="5" type="ORF">ACFFSA_09860</name>
</gene>
<evidence type="ECO:0000256" key="2">
    <source>
        <dbReference type="ARBA" id="ARBA00023125"/>
    </source>
</evidence>
<evidence type="ECO:0000256" key="3">
    <source>
        <dbReference type="ARBA" id="ARBA00023163"/>
    </source>
</evidence>
<dbReference type="PROSITE" id="PS50949">
    <property type="entry name" value="HTH_GNTR"/>
    <property type="match status" value="1"/>
</dbReference>
<evidence type="ECO:0000313" key="6">
    <source>
        <dbReference type="Proteomes" id="UP001589532"/>
    </source>
</evidence>